<dbReference type="InterPro" id="IPR038765">
    <property type="entry name" value="Papain-like_cys_pep_sf"/>
</dbReference>
<sequence length="203" mass="21638">MSTSHPDPSPFLAASAVIDYQEPAVAALARSLSGATPTACAQRCYEWVRDNIEHSIDFGRDEVTCAASDALARGTGLCLAKSHLLVALLRANGIPAGLCYQRLTLSGGQPPYCTHGFVAVWLEGNGWYRCDARGNSKPGIDCRFTPGVEHLAYPLRHEGECTYPQVWAQPWPAVVDGLRALDSMAQYRAAPIDAAPPDAGAAA</sequence>
<reference evidence="2 3" key="1">
    <citation type="submission" date="2022-10" db="EMBL/GenBank/DDBJ databases">
        <title>Janthinobacterium sp. hw3 Genome sequencing.</title>
        <authorList>
            <person name="Park S."/>
        </authorList>
    </citation>
    <scope>NUCLEOTIDE SEQUENCE [LARGE SCALE GENOMIC DNA]</scope>
    <source>
        <strain evidence="3">hw3</strain>
    </source>
</reference>
<keyword evidence="3" id="KW-1185">Reference proteome</keyword>
<gene>
    <name evidence="2" type="ORF">OIK44_19125</name>
</gene>
<dbReference type="SUPFAM" id="SSF54001">
    <property type="entry name" value="Cysteine proteinases"/>
    <property type="match status" value="1"/>
</dbReference>
<evidence type="ECO:0000313" key="2">
    <source>
        <dbReference type="EMBL" id="MDC8759700.1"/>
    </source>
</evidence>
<name>A0ABT5K5I1_9BURK</name>
<evidence type="ECO:0000313" key="3">
    <source>
        <dbReference type="Proteomes" id="UP001221208"/>
    </source>
</evidence>
<dbReference type="PANTHER" id="PTHR33490:SF3">
    <property type="entry name" value="CONSERVED INTEGRAL MEMBRANE PROTEIN"/>
    <property type="match status" value="1"/>
</dbReference>
<dbReference type="EMBL" id="JAQQXR010000008">
    <property type="protein sequence ID" value="MDC8759700.1"/>
    <property type="molecule type" value="Genomic_DNA"/>
</dbReference>
<organism evidence="2 3">
    <name type="scientific">Janthinobacterium fluminis</name>
    <dbReference type="NCBI Taxonomy" id="2987524"/>
    <lineage>
        <taxon>Bacteria</taxon>
        <taxon>Pseudomonadati</taxon>
        <taxon>Pseudomonadota</taxon>
        <taxon>Betaproteobacteria</taxon>
        <taxon>Burkholderiales</taxon>
        <taxon>Oxalobacteraceae</taxon>
        <taxon>Janthinobacterium</taxon>
    </lineage>
</organism>
<protein>
    <submittedName>
        <fullName evidence="2">Transglutaminase family protein</fullName>
    </submittedName>
</protein>
<dbReference type="RefSeq" id="WP_273673037.1">
    <property type="nucleotide sequence ID" value="NZ_JAQQXR010000008.1"/>
</dbReference>
<dbReference type="Proteomes" id="UP001221208">
    <property type="component" value="Unassembled WGS sequence"/>
</dbReference>
<dbReference type="Gene3D" id="3.10.620.30">
    <property type="match status" value="1"/>
</dbReference>
<dbReference type="PANTHER" id="PTHR33490">
    <property type="entry name" value="BLR5614 PROTEIN-RELATED"/>
    <property type="match status" value="1"/>
</dbReference>
<comment type="caution">
    <text evidence="2">The sequence shown here is derived from an EMBL/GenBank/DDBJ whole genome shotgun (WGS) entry which is preliminary data.</text>
</comment>
<accession>A0ABT5K5I1</accession>
<dbReference type="Pfam" id="PF01841">
    <property type="entry name" value="Transglut_core"/>
    <property type="match status" value="1"/>
</dbReference>
<evidence type="ECO:0000259" key="1">
    <source>
        <dbReference type="Pfam" id="PF01841"/>
    </source>
</evidence>
<proteinExistence type="predicted"/>
<dbReference type="InterPro" id="IPR002931">
    <property type="entry name" value="Transglutaminase-like"/>
</dbReference>
<feature type="domain" description="Transglutaminase-like" evidence="1">
    <location>
        <begin position="28"/>
        <end position="132"/>
    </location>
</feature>